<proteinExistence type="predicted"/>
<keyword evidence="2" id="KW-1185">Reference proteome</keyword>
<organism evidence="1 2">
    <name type="scientific">Paraburkholderia unamae</name>
    <dbReference type="NCBI Taxonomy" id="219649"/>
    <lineage>
        <taxon>Bacteria</taxon>
        <taxon>Pseudomonadati</taxon>
        <taxon>Pseudomonadota</taxon>
        <taxon>Betaproteobacteria</taxon>
        <taxon>Burkholderiales</taxon>
        <taxon>Burkholderiaceae</taxon>
        <taxon>Paraburkholderia</taxon>
    </lineage>
</organism>
<accession>A0ACC6RU14</accession>
<evidence type="ECO:0000313" key="1">
    <source>
        <dbReference type="EMBL" id="MEM5405123.1"/>
    </source>
</evidence>
<gene>
    <name evidence="1" type="ORF">VSR83_34805</name>
</gene>
<reference evidence="1" key="1">
    <citation type="submission" date="2024-01" db="EMBL/GenBank/DDBJ databases">
        <title>The diversity of rhizobia nodulating Mimosa spp. in eleven states of Brazil covering several biomes is determined by host plant, location, and edaphic factors.</title>
        <authorList>
            <person name="Rouws L."/>
            <person name="Barauna A."/>
            <person name="Beukes C."/>
            <person name="De Faria S.M."/>
            <person name="Gross E."/>
            <person name="Dos Reis Junior F.B."/>
            <person name="Simon M."/>
            <person name="Maluk M."/>
            <person name="Odee D.W."/>
            <person name="Kenicer G."/>
            <person name="Young J.P.W."/>
            <person name="Reis V.M."/>
            <person name="Zilli J."/>
            <person name="James E.K."/>
        </authorList>
    </citation>
    <scope>NUCLEOTIDE SEQUENCE</scope>
    <source>
        <strain evidence="1">JPY452</strain>
    </source>
</reference>
<evidence type="ECO:0000313" key="2">
    <source>
        <dbReference type="Proteomes" id="UP001392318"/>
    </source>
</evidence>
<protein>
    <submittedName>
        <fullName evidence="1">Uncharacterized protein</fullName>
    </submittedName>
</protein>
<dbReference type="EMBL" id="JAYMRU010000037">
    <property type="protein sequence ID" value="MEM5405123.1"/>
    <property type="molecule type" value="Genomic_DNA"/>
</dbReference>
<dbReference type="Proteomes" id="UP001392318">
    <property type="component" value="Unassembled WGS sequence"/>
</dbReference>
<sequence length="344" mass="38391">MFSLAPYRISIQKDGSTQKLAFANNRSALGQWFHSVLASLSKNVIDLPDKKMLRVERLAANADCTFICATIHTGEYGFESRLFDSKESTVKHKRTVTEAELIPFFVSIVLPKDAEWGVLMLQRFKNFGIRDFIAPGLQARFEATHHAKLQIERLVPSTFVQQLYKDGLVKTMRFVRYSMPDDIANALGKDVYTPHVQEVELVVKAKRKHALPKLGGITDLLDGTKNFSDVVSIKDWDYDTIKLEMEFGGRRRTIEVDKPFKATPNLDITENVAVGADGHPVWDDLVSEAAQFSVDLLSHADFKLKLDTDLINVVDAAPLPATTVVAPDYFEVPPAVTEDLGAPA</sequence>
<comment type="caution">
    <text evidence="1">The sequence shown here is derived from an EMBL/GenBank/DDBJ whole genome shotgun (WGS) entry which is preliminary data.</text>
</comment>
<name>A0ACC6RU14_9BURK</name>